<feature type="compositionally biased region" description="Basic and acidic residues" evidence="1">
    <location>
        <begin position="82"/>
        <end position="93"/>
    </location>
</feature>
<evidence type="ECO:0000313" key="3">
    <source>
        <dbReference type="Proteomes" id="UP000465112"/>
    </source>
</evidence>
<name>A0A6A5FIP0_PERFL</name>
<proteinExistence type="predicted"/>
<accession>A0A6A5FIP0</accession>
<dbReference type="AlphaFoldDB" id="A0A6A5FIP0"/>
<keyword evidence="3" id="KW-1185">Reference proteome</keyword>
<organism evidence="2 3">
    <name type="scientific">Perca fluviatilis</name>
    <name type="common">European perch</name>
    <dbReference type="NCBI Taxonomy" id="8168"/>
    <lineage>
        <taxon>Eukaryota</taxon>
        <taxon>Metazoa</taxon>
        <taxon>Chordata</taxon>
        <taxon>Craniata</taxon>
        <taxon>Vertebrata</taxon>
        <taxon>Euteleostomi</taxon>
        <taxon>Actinopterygii</taxon>
        <taxon>Neopterygii</taxon>
        <taxon>Teleostei</taxon>
        <taxon>Neoteleostei</taxon>
        <taxon>Acanthomorphata</taxon>
        <taxon>Eupercaria</taxon>
        <taxon>Perciformes</taxon>
        <taxon>Percoidei</taxon>
        <taxon>Percidae</taxon>
        <taxon>Percinae</taxon>
        <taxon>Perca</taxon>
    </lineage>
</organism>
<feature type="region of interest" description="Disordered" evidence="1">
    <location>
        <begin position="71"/>
        <end position="93"/>
    </location>
</feature>
<evidence type="ECO:0000256" key="1">
    <source>
        <dbReference type="SAM" id="MobiDB-lite"/>
    </source>
</evidence>
<comment type="caution">
    <text evidence="2">The sequence shown here is derived from an EMBL/GenBank/DDBJ whole genome shotgun (WGS) entry which is preliminary data.</text>
</comment>
<sequence length="93" mass="11035">MISDWTPTSWRQPEQQLISEAVWWSVMGLKDFWRSYKVLIVMVPNQVAQTERRRYEARELAAEELAVGGRRRLRHRPPGHLADAERHAERRAL</sequence>
<reference evidence="2 3" key="1">
    <citation type="submission" date="2019-06" db="EMBL/GenBank/DDBJ databases">
        <title>A chromosome-scale genome assembly of the European perch, Perca fluviatilis.</title>
        <authorList>
            <person name="Roques C."/>
            <person name="Zahm M."/>
            <person name="Cabau C."/>
            <person name="Klopp C."/>
            <person name="Bouchez O."/>
            <person name="Donnadieu C."/>
            <person name="Kuhl H."/>
            <person name="Gislard M."/>
            <person name="Guendouz S."/>
            <person name="Journot L."/>
            <person name="Haffray P."/>
            <person name="Bestin A."/>
            <person name="Morvezen R."/>
            <person name="Feron R."/>
            <person name="Wen M."/>
            <person name="Jouanno E."/>
            <person name="Herpin A."/>
            <person name="Schartl M."/>
            <person name="Postlethwait J."/>
            <person name="Schaerlinger B."/>
            <person name="Chardard D."/>
            <person name="Lecocq T."/>
            <person name="Poncet C."/>
            <person name="Jaffrelo L."/>
            <person name="Lampietro C."/>
            <person name="Guiguen Y."/>
        </authorList>
    </citation>
    <scope>NUCLEOTIDE SEQUENCE [LARGE SCALE GENOMIC DNA]</scope>
    <source>
        <tissue evidence="2">Blood</tissue>
    </source>
</reference>
<dbReference type="Proteomes" id="UP000465112">
    <property type="component" value="Chromosome 1"/>
</dbReference>
<protein>
    <submittedName>
        <fullName evidence="2">Uncharacterized protein</fullName>
    </submittedName>
</protein>
<gene>
    <name evidence="2" type="ORF">PFLUV_G00001170</name>
</gene>
<evidence type="ECO:0000313" key="2">
    <source>
        <dbReference type="EMBL" id="KAF1394520.1"/>
    </source>
</evidence>
<dbReference type="EMBL" id="VHII01000001">
    <property type="protein sequence ID" value="KAF1394520.1"/>
    <property type="molecule type" value="Genomic_DNA"/>
</dbReference>